<name>A0A182KDB7_9DIPT</name>
<sequence>MAPTPQKRLSSFGKRCMIYLLRVASNYASGHLITWAVDQVGTHSSLHFPPNETVKAVGILWKPESDELCFDSNISVYAAAPTMLSIVSAIAKMYDPLG</sequence>
<reference evidence="1" key="2">
    <citation type="submission" date="2020-05" db="UniProtKB">
        <authorList>
            <consortium name="EnsemblMetazoa"/>
        </authorList>
    </citation>
    <scope>IDENTIFICATION</scope>
    <source>
        <strain evidence="1">ACHKN1017</strain>
    </source>
</reference>
<dbReference type="Proteomes" id="UP000075881">
    <property type="component" value="Unassembled WGS sequence"/>
</dbReference>
<reference evidence="2" key="1">
    <citation type="submission" date="2013-03" db="EMBL/GenBank/DDBJ databases">
        <title>The Genome Sequence of Anopheles christyi ACHKN1017.</title>
        <authorList>
            <consortium name="The Broad Institute Genomics Platform"/>
            <person name="Neafsey D.E."/>
            <person name="Besansky N."/>
            <person name="Walker B."/>
            <person name="Young S.K."/>
            <person name="Zeng Q."/>
            <person name="Gargeya S."/>
            <person name="Fitzgerald M."/>
            <person name="Haas B."/>
            <person name="Abouelleil A."/>
            <person name="Allen A.W."/>
            <person name="Alvarado L."/>
            <person name="Arachchi H.M."/>
            <person name="Berlin A.M."/>
            <person name="Chapman S.B."/>
            <person name="Gainer-Dewar J."/>
            <person name="Goldberg J."/>
            <person name="Griggs A."/>
            <person name="Gujja S."/>
            <person name="Hansen M."/>
            <person name="Howarth C."/>
            <person name="Imamovic A."/>
            <person name="Ireland A."/>
            <person name="Larimer J."/>
            <person name="McCowan C."/>
            <person name="Murphy C."/>
            <person name="Pearson M."/>
            <person name="Poon T.W."/>
            <person name="Priest M."/>
            <person name="Roberts A."/>
            <person name="Saif S."/>
            <person name="Shea T."/>
            <person name="Sisk P."/>
            <person name="Sykes S."/>
            <person name="Wortman J."/>
            <person name="Nusbaum C."/>
            <person name="Birren B."/>
        </authorList>
    </citation>
    <scope>NUCLEOTIDE SEQUENCE [LARGE SCALE GENOMIC DNA]</scope>
    <source>
        <strain evidence="2">ACHKN1017</strain>
    </source>
</reference>
<organism evidence="1 2">
    <name type="scientific">Anopheles christyi</name>
    <dbReference type="NCBI Taxonomy" id="43041"/>
    <lineage>
        <taxon>Eukaryota</taxon>
        <taxon>Metazoa</taxon>
        <taxon>Ecdysozoa</taxon>
        <taxon>Arthropoda</taxon>
        <taxon>Hexapoda</taxon>
        <taxon>Insecta</taxon>
        <taxon>Pterygota</taxon>
        <taxon>Neoptera</taxon>
        <taxon>Endopterygota</taxon>
        <taxon>Diptera</taxon>
        <taxon>Nematocera</taxon>
        <taxon>Culicoidea</taxon>
        <taxon>Culicidae</taxon>
        <taxon>Anophelinae</taxon>
        <taxon>Anopheles</taxon>
    </lineage>
</organism>
<dbReference type="EnsemblMetazoa" id="ACHR008754-RA">
    <property type="protein sequence ID" value="ACHR008754-PA"/>
    <property type="gene ID" value="ACHR008754"/>
</dbReference>
<protein>
    <submittedName>
        <fullName evidence="1">Uncharacterized protein</fullName>
    </submittedName>
</protein>
<evidence type="ECO:0000313" key="2">
    <source>
        <dbReference type="Proteomes" id="UP000075881"/>
    </source>
</evidence>
<proteinExistence type="predicted"/>
<keyword evidence="2" id="KW-1185">Reference proteome</keyword>
<dbReference type="VEuPathDB" id="VectorBase:ACHR008754"/>
<dbReference type="AlphaFoldDB" id="A0A182KDB7"/>
<evidence type="ECO:0000313" key="1">
    <source>
        <dbReference type="EnsemblMetazoa" id="ACHR008754-PA"/>
    </source>
</evidence>
<accession>A0A182KDB7</accession>